<protein>
    <submittedName>
        <fullName evidence="1">Uncharacterized protein</fullName>
    </submittedName>
</protein>
<name>A0A1I3CPR3_9SPHI</name>
<proteinExistence type="predicted"/>
<evidence type="ECO:0000313" key="1">
    <source>
        <dbReference type="EMBL" id="SFH76494.1"/>
    </source>
</evidence>
<evidence type="ECO:0000313" key="2">
    <source>
        <dbReference type="Proteomes" id="UP000198670"/>
    </source>
</evidence>
<accession>A0A1I3CPR3</accession>
<reference evidence="1 2" key="1">
    <citation type="submission" date="2016-10" db="EMBL/GenBank/DDBJ databases">
        <authorList>
            <person name="de Groot N.N."/>
        </authorList>
    </citation>
    <scope>NUCLEOTIDE SEQUENCE [LARGE SCALE GENOMIC DNA]</scope>
    <source>
        <strain evidence="1 2">RK1</strain>
    </source>
</reference>
<keyword evidence="2" id="KW-1185">Reference proteome</keyword>
<gene>
    <name evidence="1" type="ORF">SAMN05444682_101132</name>
</gene>
<organism evidence="1 2">
    <name type="scientific">Parapedobacter indicus</name>
    <dbReference type="NCBI Taxonomy" id="1477437"/>
    <lineage>
        <taxon>Bacteria</taxon>
        <taxon>Pseudomonadati</taxon>
        <taxon>Bacteroidota</taxon>
        <taxon>Sphingobacteriia</taxon>
        <taxon>Sphingobacteriales</taxon>
        <taxon>Sphingobacteriaceae</taxon>
        <taxon>Parapedobacter</taxon>
    </lineage>
</organism>
<dbReference type="STRING" id="1477437.SAMN05444682_101132"/>
<dbReference type="AlphaFoldDB" id="A0A1I3CPR3"/>
<sequence>MGFRKVSIRESTATSIAEISWYLESEAFWQQRKNLPMKPMTSLPN</sequence>
<dbReference type="EMBL" id="FOQO01000001">
    <property type="protein sequence ID" value="SFH76494.1"/>
    <property type="molecule type" value="Genomic_DNA"/>
</dbReference>
<dbReference type="Proteomes" id="UP000198670">
    <property type="component" value="Unassembled WGS sequence"/>
</dbReference>